<dbReference type="Pfam" id="PF02311">
    <property type="entry name" value="AraC_binding"/>
    <property type="match status" value="1"/>
</dbReference>
<dbReference type="SMART" id="SM00342">
    <property type="entry name" value="HTH_ARAC"/>
    <property type="match status" value="1"/>
</dbReference>
<keyword evidence="3" id="KW-0804">Transcription</keyword>
<gene>
    <name evidence="5" type="ORF">B9T62_30885</name>
</gene>
<dbReference type="EMBL" id="CP021780">
    <property type="protein sequence ID" value="ASA24778.1"/>
    <property type="molecule type" value="Genomic_DNA"/>
</dbReference>
<dbReference type="InterPro" id="IPR050204">
    <property type="entry name" value="AraC_XylS_family_regulators"/>
</dbReference>
<dbReference type="InterPro" id="IPR018060">
    <property type="entry name" value="HTH_AraC"/>
</dbReference>
<dbReference type="PANTHER" id="PTHR46796">
    <property type="entry name" value="HTH-TYPE TRANSCRIPTIONAL ACTIVATOR RHAS-RELATED"/>
    <property type="match status" value="1"/>
</dbReference>
<evidence type="ECO:0000313" key="6">
    <source>
        <dbReference type="Proteomes" id="UP000249890"/>
    </source>
</evidence>
<dbReference type="Gene3D" id="1.10.10.60">
    <property type="entry name" value="Homeodomain-like"/>
    <property type="match status" value="2"/>
</dbReference>
<sequence>MLNNDEHLREPMDMPDPGFPIKVHTEQFDRAGVVLFPRHWHEHLEFLFIERGEAVFECGSTPIQVRAGDLVAVNSNELHYGVSSSADLLYYAIIADTSLLHSAAPDAAETKFITPIQQNRMLLRNHIRGDRHITDCILAIIREMERREFGYELAIKSGLYRLLTLLLRRHVATVLSEDEQTKRSQTLQRFAPVLRYIDVHYPEPISVDDLAAQTGLSRYHFSRLFKELTGHTISVYVNTVRVDRADYLLRHTSLSVTDVAAATGFNDIYYFSRTFKKYKQKNPSMVRKPM</sequence>
<accession>A0A2Z2KX52</accession>
<name>A0A2Z2KX52_9BACL</name>
<evidence type="ECO:0000256" key="1">
    <source>
        <dbReference type="ARBA" id="ARBA00023015"/>
    </source>
</evidence>
<evidence type="ECO:0000313" key="5">
    <source>
        <dbReference type="EMBL" id="ASA24778.1"/>
    </source>
</evidence>
<dbReference type="Pfam" id="PF12833">
    <property type="entry name" value="HTH_18"/>
    <property type="match status" value="1"/>
</dbReference>
<dbReference type="InterPro" id="IPR014710">
    <property type="entry name" value="RmlC-like_jellyroll"/>
</dbReference>
<evidence type="ECO:0000259" key="4">
    <source>
        <dbReference type="PROSITE" id="PS01124"/>
    </source>
</evidence>
<dbReference type="InterPro" id="IPR009057">
    <property type="entry name" value="Homeodomain-like_sf"/>
</dbReference>
<dbReference type="InterPro" id="IPR037923">
    <property type="entry name" value="HTH-like"/>
</dbReference>
<keyword evidence="1" id="KW-0805">Transcription regulation</keyword>
<dbReference type="SUPFAM" id="SSF46689">
    <property type="entry name" value="Homeodomain-like"/>
    <property type="match status" value="2"/>
</dbReference>
<dbReference type="SUPFAM" id="SSF51215">
    <property type="entry name" value="Regulatory protein AraC"/>
    <property type="match status" value="1"/>
</dbReference>
<organism evidence="5 6">
    <name type="scientific">Paenibacillus donghaensis</name>
    <dbReference type="NCBI Taxonomy" id="414771"/>
    <lineage>
        <taxon>Bacteria</taxon>
        <taxon>Bacillati</taxon>
        <taxon>Bacillota</taxon>
        <taxon>Bacilli</taxon>
        <taxon>Bacillales</taxon>
        <taxon>Paenibacillaceae</taxon>
        <taxon>Paenibacillus</taxon>
    </lineage>
</organism>
<reference evidence="5 6" key="1">
    <citation type="submission" date="2017-06" db="EMBL/GenBank/DDBJ databases">
        <title>Complete genome sequence of Paenibacillus donghaensis KCTC 13049T isolated from East Sea sediment, South Korea.</title>
        <authorList>
            <person name="Jung B.K."/>
            <person name="Hong S.-J."/>
            <person name="Shin J.-H."/>
        </authorList>
    </citation>
    <scope>NUCLEOTIDE SEQUENCE [LARGE SCALE GENOMIC DNA]</scope>
    <source>
        <strain evidence="5 6">KCTC 13049</strain>
    </source>
</reference>
<keyword evidence="2" id="KW-0238">DNA-binding</keyword>
<evidence type="ECO:0000256" key="2">
    <source>
        <dbReference type="ARBA" id="ARBA00023125"/>
    </source>
</evidence>
<evidence type="ECO:0000256" key="3">
    <source>
        <dbReference type="ARBA" id="ARBA00023163"/>
    </source>
</evidence>
<proteinExistence type="predicted"/>
<dbReference type="GO" id="GO:0043565">
    <property type="term" value="F:sequence-specific DNA binding"/>
    <property type="evidence" value="ECO:0007669"/>
    <property type="project" value="InterPro"/>
</dbReference>
<dbReference type="Gene3D" id="2.60.120.10">
    <property type="entry name" value="Jelly Rolls"/>
    <property type="match status" value="1"/>
</dbReference>
<feature type="domain" description="HTH araC/xylS-type" evidence="4">
    <location>
        <begin position="191"/>
        <end position="289"/>
    </location>
</feature>
<dbReference type="PROSITE" id="PS01124">
    <property type="entry name" value="HTH_ARAC_FAMILY_2"/>
    <property type="match status" value="1"/>
</dbReference>
<dbReference type="OrthoDB" id="9791615at2"/>
<keyword evidence="6" id="KW-1185">Reference proteome</keyword>
<dbReference type="KEGG" id="pdh:B9T62_30885"/>
<dbReference type="RefSeq" id="WP_087918746.1">
    <property type="nucleotide sequence ID" value="NZ_CP021780.1"/>
</dbReference>
<protein>
    <submittedName>
        <fullName evidence="5">AraC family transcriptional regulator</fullName>
    </submittedName>
</protein>
<dbReference type="GO" id="GO:0003700">
    <property type="term" value="F:DNA-binding transcription factor activity"/>
    <property type="evidence" value="ECO:0007669"/>
    <property type="project" value="InterPro"/>
</dbReference>
<dbReference type="InterPro" id="IPR003313">
    <property type="entry name" value="AraC-bd"/>
</dbReference>
<dbReference type="Proteomes" id="UP000249890">
    <property type="component" value="Chromosome"/>
</dbReference>
<dbReference type="AlphaFoldDB" id="A0A2Z2KX52"/>